<keyword evidence="2" id="KW-1185">Reference proteome</keyword>
<name>A0A9Q0AU27_9PEZI</name>
<accession>A0A9Q0AU27</accession>
<dbReference type="EMBL" id="JAFIMR010000002">
    <property type="protein sequence ID" value="KAI1880662.1"/>
    <property type="molecule type" value="Genomic_DNA"/>
</dbReference>
<dbReference type="Proteomes" id="UP000829685">
    <property type="component" value="Unassembled WGS sequence"/>
</dbReference>
<dbReference type="AlphaFoldDB" id="A0A9Q0AU27"/>
<reference evidence="1" key="1">
    <citation type="submission" date="2021-03" db="EMBL/GenBank/DDBJ databases">
        <title>Revisited historic fungal species revealed as producer of novel bioactive compounds through whole genome sequencing and comparative genomics.</title>
        <authorList>
            <person name="Vignolle G.A."/>
            <person name="Hochenegger N."/>
            <person name="Mach R.L."/>
            <person name="Mach-Aigner A.R."/>
            <person name="Javad Rahimi M."/>
            <person name="Salim K.A."/>
            <person name="Chan C.M."/>
            <person name="Lim L.B.L."/>
            <person name="Cai F."/>
            <person name="Druzhinina I.S."/>
            <person name="U'Ren J.M."/>
            <person name="Derntl C."/>
        </authorList>
    </citation>
    <scope>NUCLEOTIDE SEQUENCE</scope>
    <source>
        <strain evidence="1">TUCIM 5799</strain>
    </source>
</reference>
<proteinExistence type="predicted"/>
<sequence>MDTPKREAGHANACVFTLRIGSTHRNVCADDPHPAAAAIGYLPPEASFTDACRVMPKSMTELYPPSSYRERPE</sequence>
<comment type="caution">
    <text evidence="1">The sequence shown here is derived from an EMBL/GenBank/DDBJ whole genome shotgun (WGS) entry which is preliminary data.</text>
</comment>
<organism evidence="1 2">
    <name type="scientific">Neoarthrinium moseri</name>
    <dbReference type="NCBI Taxonomy" id="1658444"/>
    <lineage>
        <taxon>Eukaryota</taxon>
        <taxon>Fungi</taxon>
        <taxon>Dikarya</taxon>
        <taxon>Ascomycota</taxon>
        <taxon>Pezizomycotina</taxon>
        <taxon>Sordariomycetes</taxon>
        <taxon>Xylariomycetidae</taxon>
        <taxon>Amphisphaeriales</taxon>
        <taxon>Apiosporaceae</taxon>
        <taxon>Neoarthrinium</taxon>
    </lineage>
</organism>
<evidence type="ECO:0000313" key="2">
    <source>
        <dbReference type="Proteomes" id="UP000829685"/>
    </source>
</evidence>
<protein>
    <submittedName>
        <fullName evidence="1">Uncharacterized protein</fullName>
    </submittedName>
</protein>
<gene>
    <name evidence="1" type="ORF">JX265_000902</name>
</gene>
<evidence type="ECO:0000313" key="1">
    <source>
        <dbReference type="EMBL" id="KAI1880662.1"/>
    </source>
</evidence>